<dbReference type="GO" id="GO:0030670">
    <property type="term" value="C:phagocytic vesicle membrane"/>
    <property type="evidence" value="ECO:0007669"/>
    <property type="project" value="UniProtKB-SubCell"/>
</dbReference>
<feature type="chain" id="PRO_5015744568" description="MACPF domain-containing protein" evidence="1">
    <location>
        <begin position="25"/>
        <end position="435"/>
    </location>
</feature>
<protein>
    <recommendedName>
        <fullName evidence="2">MACPF domain-containing protein</fullName>
    </recommendedName>
</protein>
<name>A0A2T7NTG7_POMCA</name>
<comment type="caution">
    <text evidence="3">The sequence shown here is derived from an EMBL/GenBank/DDBJ whole genome shotgun (WGS) entry which is preliminary data.</text>
</comment>
<dbReference type="SMART" id="SM00457">
    <property type="entry name" value="MACPF"/>
    <property type="match status" value="1"/>
</dbReference>
<dbReference type="GO" id="GO:0002250">
    <property type="term" value="P:adaptive immune response"/>
    <property type="evidence" value="ECO:0007669"/>
    <property type="project" value="UniProtKB-KW"/>
</dbReference>
<dbReference type="InterPro" id="IPR020864">
    <property type="entry name" value="MACPF"/>
</dbReference>
<accession>A0A2T7NTG7</accession>
<dbReference type="PROSITE" id="PS51412">
    <property type="entry name" value="MACPF_2"/>
    <property type="match status" value="1"/>
</dbReference>
<keyword evidence="1" id="KW-0732">Signal</keyword>
<evidence type="ECO:0000313" key="3">
    <source>
        <dbReference type="EMBL" id="PVD24454.1"/>
    </source>
</evidence>
<dbReference type="Proteomes" id="UP000245119">
    <property type="component" value="Linkage Group LG9"/>
</dbReference>
<dbReference type="PANTHER" id="PTHR31463:SF1">
    <property type="entry name" value="MACROPHAGE-EXPRESSED GENE 1 PROTEIN"/>
    <property type="match status" value="1"/>
</dbReference>
<proteinExistence type="predicted"/>
<dbReference type="Pfam" id="PF01823">
    <property type="entry name" value="MACPF"/>
    <property type="match status" value="1"/>
</dbReference>
<dbReference type="InterPro" id="IPR039707">
    <property type="entry name" value="MPEG1"/>
</dbReference>
<dbReference type="OrthoDB" id="5950457at2759"/>
<sequence>MLTPSTLLLVVSVVSLLPRPPVATAGGLTGKSVRDTYDKDMVWSDSRYPVGNPRRCLQESASNNFLMERFEVLPGNGWDNLRNVEQGQVVAFNFSQCRTTDDGRFLLPDTVTAVPLKKSRLQVFAELIASWKDWTSVTSRSVNMDAGLEIPDISISGRFSASFEDMKSKLVGDKTLATRTQARYIRYSVHLQPDTPLHPTFRGRLLEVAAAHKMQDPMSARYLAQLLVRDFGTHVITSADAGAALIQVDHVKEDWMKENSAKKSEILSFASASLYSVFNMKTSFNSTATSNFQSDYSKQRTSSVVETFGGPLYRPANFTLNQWAQEADRDLVALDRSGDPLHYFVTAATLPELPASIITEVQRSVLEAVETYYTYNVIPGCLQRDSPNFSPSANVDDGSCLQSTSQVTFGGMYQTCALKPGSDNGNLCEGMTQAR</sequence>
<gene>
    <name evidence="3" type="ORF">C0Q70_14937</name>
</gene>
<evidence type="ECO:0000256" key="1">
    <source>
        <dbReference type="SAM" id="SignalP"/>
    </source>
</evidence>
<dbReference type="PANTHER" id="PTHR31463">
    <property type="entry name" value="MACROPHAGE-EXPRESSED GENE 1 PROTEIN"/>
    <property type="match status" value="1"/>
</dbReference>
<reference evidence="3 4" key="1">
    <citation type="submission" date="2018-04" db="EMBL/GenBank/DDBJ databases">
        <title>The genome of golden apple snail Pomacea canaliculata provides insight into stress tolerance and invasive adaptation.</title>
        <authorList>
            <person name="Liu C."/>
            <person name="Liu B."/>
            <person name="Ren Y."/>
            <person name="Zhang Y."/>
            <person name="Wang H."/>
            <person name="Li S."/>
            <person name="Jiang F."/>
            <person name="Yin L."/>
            <person name="Zhang G."/>
            <person name="Qian W."/>
            <person name="Fan W."/>
        </authorList>
    </citation>
    <scope>NUCLEOTIDE SEQUENCE [LARGE SCALE GENOMIC DNA]</scope>
    <source>
        <strain evidence="3">SZHN2017</strain>
        <tissue evidence="3">Muscle</tissue>
    </source>
</reference>
<dbReference type="EMBL" id="PZQS01000009">
    <property type="protein sequence ID" value="PVD24454.1"/>
    <property type="molecule type" value="Genomic_DNA"/>
</dbReference>
<evidence type="ECO:0000313" key="4">
    <source>
        <dbReference type="Proteomes" id="UP000245119"/>
    </source>
</evidence>
<organism evidence="3 4">
    <name type="scientific">Pomacea canaliculata</name>
    <name type="common">Golden apple snail</name>
    <dbReference type="NCBI Taxonomy" id="400727"/>
    <lineage>
        <taxon>Eukaryota</taxon>
        <taxon>Metazoa</taxon>
        <taxon>Spiralia</taxon>
        <taxon>Lophotrochozoa</taxon>
        <taxon>Mollusca</taxon>
        <taxon>Gastropoda</taxon>
        <taxon>Caenogastropoda</taxon>
        <taxon>Architaenioglossa</taxon>
        <taxon>Ampullarioidea</taxon>
        <taxon>Ampullariidae</taxon>
        <taxon>Pomacea</taxon>
    </lineage>
</organism>
<evidence type="ECO:0000259" key="2">
    <source>
        <dbReference type="PROSITE" id="PS51412"/>
    </source>
</evidence>
<feature type="domain" description="MACPF" evidence="2">
    <location>
        <begin position="48"/>
        <end position="376"/>
    </location>
</feature>
<dbReference type="GO" id="GO:0045087">
    <property type="term" value="P:innate immune response"/>
    <property type="evidence" value="ECO:0007669"/>
    <property type="project" value="UniProtKB-KW"/>
</dbReference>
<keyword evidence="4" id="KW-1185">Reference proteome</keyword>
<feature type="signal peptide" evidence="1">
    <location>
        <begin position="1"/>
        <end position="24"/>
    </location>
</feature>
<dbReference type="AlphaFoldDB" id="A0A2T7NTG7"/>